<dbReference type="AlphaFoldDB" id="A0A1J1HM61"/>
<proteinExistence type="predicted"/>
<organism evidence="1 2">
    <name type="scientific">Clunio marinus</name>
    <dbReference type="NCBI Taxonomy" id="568069"/>
    <lineage>
        <taxon>Eukaryota</taxon>
        <taxon>Metazoa</taxon>
        <taxon>Ecdysozoa</taxon>
        <taxon>Arthropoda</taxon>
        <taxon>Hexapoda</taxon>
        <taxon>Insecta</taxon>
        <taxon>Pterygota</taxon>
        <taxon>Neoptera</taxon>
        <taxon>Endopterygota</taxon>
        <taxon>Diptera</taxon>
        <taxon>Nematocera</taxon>
        <taxon>Chironomoidea</taxon>
        <taxon>Chironomidae</taxon>
        <taxon>Clunio</taxon>
    </lineage>
</organism>
<evidence type="ECO:0000313" key="2">
    <source>
        <dbReference type="Proteomes" id="UP000183832"/>
    </source>
</evidence>
<sequence length="78" mass="8924">MFGNCLVKTVAKQHGKLYHNCTFVFCLSADGFDVFGYFYFITSNENCLRNRRQTLKVIPILLSSFTEQTLILQIAVVP</sequence>
<evidence type="ECO:0000313" key="1">
    <source>
        <dbReference type="EMBL" id="CRK88492.1"/>
    </source>
</evidence>
<gene>
    <name evidence="1" type="ORF">CLUMA_CG002330</name>
</gene>
<keyword evidence="2" id="KW-1185">Reference proteome</keyword>
<protein>
    <submittedName>
        <fullName evidence="1">CLUMA_CG002330, isoform A</fullName>
    </submittedName>
</protein>
<dbReference type="EMBL" id="CVRI01000008">
    <property type="protein sequence ID" value="CRK88492.1"/>
    <property type="molecule type" value="Genomic_DNA"/>
</dbReference>
<reference evidence="1 2" key="1">
    <citation type="submission" date="2015-04" db="EMBL/GenBank/DDBJ databases">
        <authorList>
            <person name="Syromyatnikov M.Y."/>
            <person name="Popov V.N."/>
        </authorList>
    </citation>
    <scope>NUCLEOTIDE SEQUENCE [LARGE SCALE GENOMIC DNA]</scope>
</reference>
<name>A0A1J1HM61_9DIPT</name>
<dbReference type="Proteomes" id="UP000183832">
    <property type="component" value="Unassembled WGS sequence"/>
</dbReference>
<accession>A0A1J1HM61</accession>